<evidence type="ECO:0000313" key="2">
    <source>
        <dbReference type="EMBL" id="KAG9258647.1"/>
    </source>
</evidence>
<dbReference type="RefSeq" id="XP_046122571.1">
    <property type="nucleotide sequence ID" value="XM_046262740.1"/>
</dbReference>
<evidence type="ECO:0000256" key="1">
    <source>
        <dbReference type="SAM" id="Phobius"/>
    </source>
</evidence>
<keyword evidence="1" id="KW-0472">Membrane</keyword>
<feature type="transmembrane region" description="Helical" evidence="1">
    <location>
        <begin position="125"/>
        <end position="147"/>
    </location>
</feature>
<evidence type="ECO:0000313" key="3">
    <source>
        <dbReference type="Proteomes" id="UP000887229"/>
    </source>
</evidence>
<name>A0A9P7ZVT2_9HYPO</name>
<proteinExistence type="predicted"/>
<dbReference type="AlphaFoldDB" id="A0A9P7ZVT2"/>
<feature type="transmembrane region" description="Helical" evidence="1">
    <location>
        <begin position="12"/>
        <end position="31"/>
    </location>
</feature>
<comment type="caution">
    <text evidence="2">The sequence shown here is derived from an EMBL/GenBank/DDBJ whole genome shotgun (WGS) entry which is preliminary data.</text>
</comment>
<dbReference type="GeneID" id="70293643"/>
<dbReference type="Proteomes" id="UP000887229">
    <property type="component" value="Unassembled WGS sequence"/>
</dbReference>
<keyword evidence="1" id="KW-0812">Transmembrane</keyword>
<reference evidence="2" key="1">
    <citation type="journal article" date="2021" name="IMA Fungus">
        <title>Genomic characterization of three marine fungi, including Emericellopsis atlantica sp. nov. with signatures of a generalist lifestyle and marine biomass degradation.</title>
        <authorList>
            <person name="Hagestad O.C."/>
            <person name="Hou L."/>
            <person name="Andersen J.H."/>
            <person name="Hansen E.H."/>
            <person name="Altermark B."/>
            <person name="Li C."/>
            <person name="Kuhnert E."/>
            <person name="Cox R.J."/>
            <person name="Crous P.W."/>
            <person name="Spatafora J.W."/>
            <person name="Lail K."/>
            <person name="Amirebrahimi M."/>
            <person name="Lipzen A."/>
            <person name="Pangilinan J."/>
            <person name="Andreopoulos W."/>
            <person name="Hayes R.D."/>
            <person name="Ng V."/>
            <person name="Grigoriev I.V."/>
            <person name="Jackson S.A."/>
            <person name="Sutton T.D.S."/>
            <person name="Dobson A.D.W."/>
            <person name="Rama T."/>
        </authorList>
    </citation>
    <scope>NUCLEOTIDE SEQUENCE</scope>
    <source>
        <strain evidence="2">TS7</strain>
    </source>
</reference>
<gene>
    <name evidence="2" type="ORF">F5Z01DRAFT_643811</name>
</gene>
<accession>A0A9P7ZVT2</accession>
<dbReference type="EMBL" id="MU251243">
    <property type="protein sequence ID" value="KAG9258647.1"/>
    <property type="molecule type" value="Genomic_DNA"/>
</dbReference>
<keyword evidence="3" id="KW-1185">Reference proteome</keyword>
<keyword evidence="1" id="KW-1133">Transmembrane helix</keyword>
<sequence length="157" mass="16728">MPLGAFSVAGRMLLSYAFCRFSLCFLMPMAIMRQVRFSMRSWFGSCCFVLAKNFHTWVASGSSCCMPSTSLTLALCSRGNKAGPRMASSCGAAVPFVWAPRSRWCAAPGWAAGRRGKRQSCSVDVGFIVKAGLAVPVIAAGLAAAIVSTRGQVEDEL</sequence>
<protein>
    <submittedName>
        <fullName evidence="2">Uncharacterized protein</fullName>
    </submittedName>
</protein>
<organism evidence="2 3">
    <name type="scientific">Emericellopsis atlantica</name>
    <dbReference type="NCBI Taxonomy" id="2614577"/>
    <lineage>
        <taxon>Eukaryota</taxon>
        <taxon>Fungi</taxon>
        <taxon>Dikarya</taxon>
        <taxon>Ascomycota</taxon>
        <taxon>Pezizomycotina</taxon>
        <taxon>Sordariomycetes</taxon>
        <taxon>Hypocreomycetidae</taxon>
        <taxon>Hypocreales</taxon>
        <taxon>Bionectriaceae</taxon>
        <taxon>Emericellopsis</taxon>
    </lineage>
</organism>